<keyword evidence="7 12" id="KW-0249">Electron transport</keyword>
<sequence length="63" mass="7232">MSALNRFNSLAFNGLFRRNSVFLAGIFASAFVVEIAFDGVSDRIWRNINKGRTWDDIKDRYTA</sequence>
<organism evidence="13 14">
    <name type="scientific">Thamnocephalis sphaerospora</name>
    <dbReference type="NCBI Taxonomy" id="78915"/>
    <lineage>
        <taxon>Eukaryota</taxon>
        <taxon>Fungi</taxon>
        <taxon>Fungi incertae sedis</taxon>
        <taxon>Zoopagomycota</taxon>
        <taxon>Zoopagomycotina</taxon>
        <taxon>Zoopagomycetes</taxon>
        <taxon>Zoopagales</taxon>
        <taxon>Sigmoideomycetaceae</taxon>
        <taxon>Thamnocephalis</taxon>
    </lineage>
</organism>
<feature type="transmembrane region" description="Helical" evidence="12">
    <location>
        <begin position="20"/>
        <end position="40"/>
    </location>
</feature>
<dbReference type="STRING" id="78915.A0A4P9XXU2"/>
<evidence type="ECO:0000313" key="13">
    <source>
        <dbReference type="EMBL" id="RKP10501.1"/>
    </source>
</evidence>
<evidence type="ECO:0000313" key="14">
    <source>
        <dbReference type="Proteomes" id="UP000271241"/>
    </source>
</evidence>
<evidence type="ECO:0000256" key="5">
    <source>
        <dbReference type="ARBA" id="ARBA00022692"/>
    </source>
</evidence>
<dbReference type="PANTHER" id="PTHR12980">
    <property type="entry name" value="UBIQUINOL-CYTOCHROME C REDUCTASE COMPLEX, SUBUNIT X"/>
    <property type="match status" value="1"/>
</dbReference>
<comment type="subunit">
    <text evidence="12">Component of the ubiquinol-cytochrome c oxidoreductase (cytochrome b-c1 complex, complex III, CIII), a multisubunit enzyme composed of 3 respiratory subunits cytochrome b, cytochrome c1 and Rieske protein, 2 core protein subunits, and additional low-molecular weight protein subunits.</text>
</comment>
<dbReference type="Proteomes" id="UP000271241">
    <property type="component" value="Unassembled WGS sequence"/>
</dbReference>
<dbReference type="EMBL" id="KZ992449">
    <property type="protein sequence ID" value="RKP10501.1"/>
    <property type="molecule type" value="Genomic_DNA"/>
</dbReference>
<evidence type="ECO:0000256" key="12">
    <source>
        <dbReference type="RuleBase" id="RU368056"/>
    </source>
</evidence>
<evidence type="ECO:0000256" key="3">
    <source>
        <dbReference type="ARBA" id="ARBA00022448"/>
    </source>
</evidence>
<dbReference type="OrthoDB" id="44067at2759"/>
<dbReference type="PANTHER" id="PTHR12980:SF0">
    <property type="entry name" value="CYTOCHROME B-C1 COMPLEX SUBUNIT 9"/>
    <property type="match status" value="1"/>
</dbReference>
<keyword evidence="5 12" id="KW-0812">Transmembrane</keyword>
<comment type="subcellular location">
    <subcellularLocation>
        <location evidence="1 12">Mitochondrion inner membrane</location>
        <topology evidence="1 12">Single-pass membrane protein</topology>
    </subcellularLocation>
</comment>
<evidence type="ECO:0000256" key="10">
    <source>
        <dbReference type="ARBA" id="ARBA00023136"/>
    </source>
</evidence>
<dbReference type="InterPro" id="IPR036656">
    <property type="entry name" value="QCR9_sf"/>
</dbReference>
<protein>
    <recommendedName>
        <fullName evidence="11 12">Complex III subunit 9</fullName>
    </recommendedName>
</protein>
<keyword evidence="6 12" id="KW-0999">Mitochondrion inner membrane</keyword>
<keyword evidence="8 12" id="KW-1133">Transmembrane helix</keyword>
<dbReference type="Pfam" id="PF05365">
    <property type="entry name" value="UCR_UQCRX_QCR9"/>
    <property type="match status" value="1"/>
</dbReference>
<dbReference type="GO" id="GO:0005743">
    <property type="term" value="C:mitochondrial inner membrane"/>
    <property type="evidence" value="ECO:0007669"/>
    <property type="project" value="UniProtKB-SubCell"/>
</dbReference>
<evidence type="ECO:0000256" key="6">
    <source>
        <dbReference type="ARBA" id="ARBA00022792"/>
    </source>
</evidence>
<name>A0A4P9XXU2_9FUNG</name>
<gene>
    <name evidence="13" type="ORF">THASP1DRAFT_27685</name>
</gene>
<dbReference type="FunFam" id="1.20.5.260:FF:000001">
    <property type="entry name" value="Cytochrome b-c1 complex subunit 9"/>
    <property type="match status" value="1"/>
</dbReference>
<evidence type="ECO:0000256" key="4">
    <source>
        <dbReference type="ARBA" id="ARBA00022660"/>
    </source>
</evidence>
<evidence type="ECO:0000256" key="11">
    <source>
        <dbReference type="ARBA" id="ARBA00044247"/>
    </source>
</evidence>
<keyword evidence="9 12" id="KW-0496">Mitochondrion</keyword>
<dbReference type="InterPro" id="IPR008027">
    <property type="entry name" value="QCR9"/>
</dbReference>
<dbReference type="AlphaFoldDB" id="A0A4P9XXU2"/>
<keyword evidence="3 12" id="KW-0813">Transport</keyword>
<proteinExistence type="inferred from homology"/>
<dbReference type="GO" id="GO:0006122">
    <property type="term" value="P:mitochondrial electron transport, ubiquinol to cytochrome c"/>
    <property type="evidence" value="ECO:0007669"/>
    <property type="project" value="UniProtKB-UniRule"/>
</dbReference>
<evidence type="ECO:0000256" key="1">
    <source>
        <dbReference type="ARBA" id="ARBA00004434"/>
    </source>
</evidence>
<comment type="function">
    <text evidence="12">Component of the ubiquinol-cytochrome c oxidoreductase, a multisubunit transmembrane complex that is part of the mitochondrial electron transport chain which drives oxidative phosphorylation. The complex plays an important role in the uptake of multiple carbon sources present in different host niches.</text>
</comment>
<dbReference type="GO" id="GO:0045275">
    <property type="term" value="C:respiratory chain complex III"/>
    <property type="evidence" value="ECO:0007669"/>
    <property type="project" value="UniProtKB-UniRule"/>
</dbReference>
<accession>A0A4P9XXU2</accession>
<reference evidence="14" key="1">
    <citation type="journal article" date="2018" name="Nat. Microbiol.">
        <title>Leveraging single-cell genomics to expand the fungal tree of life.</title>
        <authorList>
            <person name="Ahrendt S.R."/>
            <person name="Quandt C.A."/>
            <person name="Ciobanu D."/>
            <person name="Clum A."/>
            <person name="Salamov A."/>
            <person name="Andreopoulos B."/>
            <person name="Cheng J.F."/>
            <person name="Woyke T."/>
            <person name="Pelin A."/>
            <person name="Henrissat B."/>
            <person name="Reynolds N.K."/>
            <person name="Benny G.L."/>
            <person name="Smith M.E."/>
            <person name="James T.Y."/>
            <person name="Grigoriev I.V."/>
        </authorList>
    </citation>
    <scope>NUCLEOTIDE SEQUENCE [LARGE SCALE GENOMIC DNA]</scope>
    <source>
        <strain evidence="14">RSA 1356</strain>
    </source>
</reference>
<comment type="similarity">
    <text evidence="2 12">Belongs to the UQCR10/QCR9 family.</text>
</comment>
<dbReference type="Gene3D" id="1.20.5.260">
    <property type="entry name" value="Cytochrome b-c1 complex subunit 9"/>
    <property type="match status" value="1"/>
</dbReference>
<evidence type="ECO:0000256" key="2">
    <source>
        <dbReference type="ARBA" id="ARBA00007856"/>
    </source>
</evidence>
<evidence type="ECO:0000256" key="8">
    <source>
        <dbReference type="ARBA" id="ARBA00022989"/>
    </source>
</evidence>
<evidence type="ECO:0000256" key="9">
    <source>
        <dbReference type="ARBA" id="ARBA00023128"/>
    </source>
</evidence>
<keyword evidence="4 12" id="KW-0679">Respiratory chain</keyword>
<evidence type="ECO:0000256" key="7">
    <source>
        <dbReference type="ARBA" id="ARBA00022982"/>
    </source>
</evidence>
<dbReference type="SUPFAM" id="SSF81514">
    <property type="entry name" value="Subunit X (non-heme 7 kDa protein) of cytochrome bc1 complex (Ubiquinol-cytochrome c reductase)"/>
    <property type="match status" value="1"/>
</dbReference>
<keyword evidence="14" id="KW-1185">Reference proteome</keyword>
<keyword evidence="10 12" id="KW-0472">Membrane</keyword>